<dbReference type="PROSITE" id="PS01081">
    <property type="entry name" value="HTH_TETR_1"/>
    <property type="match status" value="1"/>
</dbReference>
<sequence>MPAGNADDKQALSVWTRPERRRREQPALSRGQIVAEAVRLLDAEGMDALSMRKLGTRLNAGATSLYTHVANKDELIELVVDAVYGEMRVPDPAELAASTDPDGWRTATIACAETIRSTILAHPWIVSVLGETGVAHLGPNMMRLSDGMLGMLEAGGFTLEEADRAVTTLFSYVIGMTTTEAAWLTSLARSGRSEQEWVEQLRPALEKSVEAYPRLRTLYAAQRDTRASETREDNFTYGLNRVLDGLALRRKNAATDRG</sequence>
<dbReference type="SUPFAM" id="SSF48498">
    <property type="entry name" value="Tetracyclin repressor-like, C-terminal domain"/>
    <property type="match status" value="1"/>
</dbReference>
<name>A0ABW7R1A5_9ACTN</name>
<dbReference type="Pfam" id="PF02909">
    <property type="entry name" value="TetR_C_1"/>
    <property type="match status" value="1"/>
</dbReference>
<evidence type="ECO:0000256" key="4">
    <source>
        <dbReference type="PROSITE-ProRule" id="PRU00335"/>
    </source>
</evidence>
<feature type="domain" description="HTH tetR-type" evidence="6">
    <location>
        <begin position="27"/>
        <end position="87"/>
    </location>
</feature>
<organism evidence="7 8">
    <name type="scientific">Streptomyces longisporoflavus</name>
    <dbReference type="NCBI Taxonomy" id="28044"/>
    <lineage>
        <taxon>Bacteria</taxon>
        <taxon>Bacillati</taxon>
        <taxon>Actinomycetota</taxon>
        <taxon>Actinomycetes</taxon>
        <taxon>Kitasatosporales</taxon>
        <taxon>Streptomycetaceae</taxon>
        <taxon>Streptomyces</taxon>
    </lineage>
</organism>
<dbReference type="SUPFAM" id="SSF46689">
    <property type="entry name" value="Homeodomain-like"/>
    <property type="match status" value="1"/>
</dbReference>
<dbReference type="EMBL" id="JBIRGQ010000006">
    <property type="protein sequence ID" value="MFH8549376.1"/>
    <property type="molecule type" value="Genomic_DNA"/>
</dbReference>
<dbReference type="RefSeq" id="WP_397715829.1">
    <property type="nucleotide sequence ID" value="NZ_JBIRGN010000006.1"/>
</dbReference>
<feature type="compositionally biased region" description="Basic and acidic residues" evidence="5">
    <location>
        <begin position="1"/>
        <end position="10"/>
    </location>
</feature>
<dbReference type="Gene3D" id="1.10.10.60">
    <property type="entry name" value="Homeodomain-like"/>
    <property type="match status" value="1"/>
</dbReference>
<comment type="caution">
    <text evidence="7">The sequence shown here is derived from an EMBL/GenBank/DDBJ whole genome shotgun (WGS) entry which is preliminary data.</text>
</comment>
<reference evidence="7 8" key="1">
    <citation type="submission" date="2024-10" db="EMBL/GenBank/DDBJ databases">
        <title>The Natural Products Discovery Center: Release of the First 8490 Sequenced Strains for Exploring Actinobacteria Biosynthetic Diversity.</title>
        <authorList>
            <person name="Kalkreuter E."/>
            <person name="Kautsar S.A."/>
            <person name="Yang D."/>
            <person name="Bader C.D."/>
            <person name="Teijaro C.N."/>
            <person name="Fluegel L."/>
            <person name="Davis C.M."/>
            <person name="Simpson J.R."/>
            <person name="Lauterbach L."/>
            <person name="Steele A.D."/>
            <person name="Gui C."/>
            <person name="Meng S."/>
            <person name="Li G."/>
            <person name="Viehrig K."/>
            <person name="Ye F."/>
            <person name="Su P."/>
            <person name="Kiefer A.F."/>
            <person name="Nichols A."/>
            <person name="Cepeda A.J."/>
            <person name="Yan W."/>
            <person name="Fan B."/>
            <person name="Jiang Y."/>
            <person name="Adhikari A."/>
            <person name="Zheng C.-J."/>
            <person name="Schuster L."/>
            <person name="Cowan T.M."/>
            <person name="Smanski M.J."/>
            <person name="Chevrette M.G."/>
            <person name="De Carvalho L.P.S."/>
            <person name="Shen B."/>
        </authorList>
    </citation>
    <scope>NUCLEOTIDE SEQUENCE [LARGE SCALE GENOMIC DNA]</scope>
    <source>
        <strain evidence="7 8">NPDC017990</strain>
    </source>
</reference>
<dbReference type="PROSITE" id="PS50977">
    <property type="entry name" value="HTH_TETR_2"/>
    <property type="match status" value="1"/>
</dbReference>
<protein>
    <submittedName>
        <fullName evidence="7">TetR/AcrR family transcriptional regulator</fullName>
    </submittedName>
</protein>
<accession>A0ABW7R1A5</accession>
<evidence type="ECO:0000256" key="2">
    <source>
        <dbReference type="ARBA" id="ARBA00023125"/>
    </source>
</evidence>
<dbReference type="Pfam" id="PF00440">
    <property type="entry name" value="TetR_N"/>
    <property type="match status" value="1"/>
</dbReference>
<evidence type="ECO:0000256" key="5">
    <source>
        <dbReference type="SAM" id="MobiDB-lite"/>
    </source>
</evidence>
<feature type="DNA-binding region" description="H-T-H motif" evidence="4">
    <location>
        <begin position="50"/>
        <end position="69"/>
    </location>
</feature>
<keyword evidence="8" id="KW-1185">Reference proteome</keyword>
<gene>
    <name evidence="7" type="ORF">ACH4F9_30590</name>
</gene>
<dbReference type="InterPro" id="IPR036271">
    <property type="entry name" value="Tet_transcr_reg_TetR-rel_C_sf"/>
</dbReference>
<dbReference type="InterPro" id="IPR001647">
    <property type="entry name" value="HTH_TetR"/>
</dbReference>
<keyword evidence="1" id="KW-0805">Transcription regulation</keyword>
<dbReference type="InterPro" id="IPR009057">
    <property type="entry name" value="Homeodomain-like_sf"/>
</dbReference>
<feature type="region of interest" description="Disordered" evidence="5">
    <location>
        <begin position="1"/>
        <end position="28"/>
    </location>
</feature>
<evidence type="ECO:0000313" key="8">
    <source>
        <dbReference type="Proteomes" id="UP001610818"/>
    </source>
</evidence>
<dbReference type="Proteomes" id="UP001610818">
    <property type="component" value="Unassembled WGS sequence"/>
</dbReference>
<dbReference type="InterPro" id="IPR004111">
    <property type="entry name" value="Repressor_TetR_C"/>
</dbReference>
<evidence type="ECO:0000256" key="3">
    <source>
        <dbReference type="ARBA" id="ARBA00023163"/>
    </source>
</evidence>
<evidence type="ECO:0000313" key="7">
    <source>
        <dbReference type="EMBL" id="MFH8549376.1"/>
    </source>
</evidence>
<keyword evidence="3" id="KW-0804">Transcription</keyword>
<dbReference type="Gene3D" id="1.10.357.10">
    <property type="entry name" value="Tetracycline Repressor, domain 2"/>
    <property type="match status" value="1"/>
</dbReference>
<dbReference type="InterPro" id="IPR023772">
    <property type="entry name" value="DNA-bd_HTH_TetR-type_CS"/>
</dbReference>
<evidence type="ECO:0000256" key="1">
    <source>
        <dbReference type="ARBA" id="ARBA00023015"/>
    </source>
</evidence>
<proteinExistence type="predicted"/>
<keyword evidence="2 4" id="KW-0238">DNA-binding</keyword>
<evidence type="ECO:0000259" key="6">
    <source>
        <dbReference type="PROSITE" id="PS50977"/>
    </source>
</evidence>